<dbReference type="FunFam" id="3.90.850.10:FF:000002">
    <property type="entry name" value="2-hydroxyhepta-2,4-diene-1,7-dioate isomerase"/>
    <property type="match status" value="1"/>
</dbReference>
<keyword evidence="7" id="KW-1185">Reference proteome</keyword>
<evidence type="ECO:0000256" key="1">
    <source>
        <dbReference type="ARBA" id="ARBA00001946"/>
    </source>
</evidence>
<dbReference type="PANTHER" id="PTHR42796:SF4">
    <property type="entry name" value="FUMARYLACETOACETATE HYDROLASE DOMAIN-CONTAINING PROTEIN 2A"/>
    <property type="match status" value="1"/>
</dbReference>
<organism evidence="6 7">
    <name type="scientific">Pigmentiphaga litoralis</name>
    <dbReference type="NCBI Taxonomy" id="516702"/>
    <lineage>
        <taxon>Bacteria</taxon>
        <taxon>Pseudomonadati</taxon>
        <taxon>Pseudomonadota</taxon>
        <taxon>Betaproteobacteria</taxon>
        <taxon>Burkholderiales</taxon>
        <taxon>Alcaligenaceae</taxon>
        <taxon>Pigmentiphaga</taxon>
    </lineage>
</organism>
<dbReference type="RefSeq" id="WP_179589162.1">
    <property type="nucleotide sequence ID" value="NZ_JACBYR010000002.1"/>
</dbReference>
<accession>A0A7Y9LPX8</accession>
<dbReference type="SUPFAM" id="SSF56529">
    <property type="entry name" value="FAH"/>
    <property type="match status" value="1"/>
</dbReference>
<keyword evidence="4" id="KW-0378">Hydrolase</keyword>
<dbReference type="GO" id="GO:0016853">
    <property type="term" value="F:isomerase activity"/>
    <property type="evidence" value="ECO:0007669"/>
    <property type="project" value="UniProtKB-ARBA"/>
</dbReference>
<dbReference type="InterPro" id="IPR036663">
    <property type="entry name" value="Fumarylacetoacetase_C_sf"/>
</dbReference>
<name>A0A7Y9LPX8_9BURK</name>
<dbReference type="GO" id="GO:0016787">
    <property type="term" value="F:hydrolase activity"/>
    <property type="evidence" value="ECO:0007669"/>
    <property type="project" value="UniProtKB-KW"/>
</dbReference>
<sequence>MKLVTFTYRGAQTIGLVAGDRVVDLAAADPSLPTDMIALIRAGTQALDRIRAIDTATAPAYALADVHLDAPVLTPSKYLAIGMNYRAHVKEALSKGVQVPDTQVWFNKQVSCINGPFDDVHKPRASDHLDYEAELAVVIGRRCRHVPVEHAKDVVFGYTIANDVSVRDWQLRSSTFTLGKSWDTHGPIGPWIVTADELPDPHGLRLRMVVNGEVRQDITTDQMLANVWQQIAHLSTVMTLEPGDIIATGTPSGVGLAMQPPSWLKVGDVMRVELEGIGHIENRVVAEPESTVMR</sequence>
<evidence type="ECO:0000313" key="6">
    <source>
        <dbReference type="EMBL" id="NYE85168.1"/>
    </source>
</evidence>
<evidence type="ECO:0000256" key="2">
    <source>
        <dbReference type="ARBA" id="ARBA00010211"/>
    </source>
</evidence>
<protein>
    <submittedName>
        <fullName evidence="6">2-keto-4-pentenoate hydratase/2-oxohepta-3-ene-1,7-dioic acid hydratase in catechol pathway</fullName>
    </submittedName>
</protein>
<dbReference type="InterPro" id="IPR011234">
    <property type="entry name" value="Fumarylacetoacetase-like_C"/>
</dbReference>
<comment type="similarity">
    <text evidence="2">Belongs to the FAH family.</text>
</comment>
<reference evidence="6 7" key="1">
    <citation type="submission" date="2020-07" db="EMBL/GenBank/DDBJ databases">
        <title>Genomic Encyclopedia of Type Strains, Phase IV (KMG-V): Genome sequencing to study the core and pangenomes of soil and plant-associated prokaryotes.</title>
        <authorList>
            <person name="Whitman W."/>
        </authorList>
    </citation>
    <scope>NUCLEOTIDE SEQUENCE [LARGE SCALE GENOMIC DNA]</scope>
    <source>
        <strain evidence="6 7">SAS40</strain>
    </source>
</reference>
<dbReference type="Pfam" id="PF01557">
    <property type="entry name" value="FAA_hydrolase"/>
    <property type="match status" value="1"/>
</dbReference>
<dbReference type="GO" id="GO:0019752">
    <property type="term" value="P:carboxylic acid metabolic process"/>
    <property type="evidence" value="ECO:0007669"/>
    <property type="project" value="UniProtKB-ARBA"/>
</dbReference>
<proteinExistence type="inferred from homology"/>
<gene>
    <name evidence="6" type="ORF">FHW18_004475</name>
</gene>
<evidence type="ECO:0000256" key="3">
    <source>
        <dbReference type="ARBA" id="ARBA00022723"/>
    </source>
</evidence>
<evidence type="ECO:0000259" key="5">
    <source>
        <dbReference type="Pfam" id="PF01557"/>
    </source>
</evidence>
<comment type="cofactor">
    <cofactor evidence="1">
        <name>Mg(2+)</name>
        <dbReference type="ChEBI" id="CHEBI:18420"/>
    </cofactor>
</comment>
<dbReference type="AlphaFoldDB" id="A0A7Y9LPX8"/>
<comment type="caution">
    <text evidence="6">The sequence shown here is derived from an EMBL/GenBank/DDBJ whole genome shotgun (WGS) entry which is preliminary data.</text>
</comment>
<dbReference type="EMBL" id="JACBYR010000002">
    <property type="protein sequence ID" value="NYE85168.1"/>
    <property type="molecule type" value="Genomic_DNA"/>
</dbReference>
<dbReference type="Gene3D" id="3.90.850.10">
    <property type="entry name" value="Fumarylacetoacetase-like, C-terminal domain"/>
    <property type="match status" value="1"/>
</dbReference>
<dbReference type="Proteomes" id="UP000542125">
    <property type="component" value="Unassembled WGS sequence"/>
</dbReference>
<dbReference type="GO" id="GO:0046872">
    <property type="term" value="F:metal ion binding"/>
    <property type="evidence" value="ECO:0007669"/>
    <property type="project" value="UniProtKB-KW"/>
</dbReference>
<dbReference type="PANTHER" id="PTHR42796">
    <property type="entry name" value="FUMARYLACETOACETATE HYDROLASE DOMAIN-CONTAINING PROTEIN 2A-RELATED"/>
    <property type="match status" value="1"/>
</dbReference>
<evidence type="ECO:0000256" key="4">
    <source>
        <dbReference type="ARBA" id="ARBA00022801"/>
    </source>
</evidence>
<dbReference type="InterPro" id="IPR051121">
    <property type="entry name" value="FAH"/>
</dbReference>
<feature type="domain" description="Fumarylacetoacetase-like C-terminal" evidence="5">
    <location>
        <begin position="79"/>
        <end position="285"/>
    </location>
</feature>
<evidence type="ECO:0000313" key="7">
    <source>
        <dbReference type="Proteomes" id="UP000542125"/>
    </source>
</evidence>
<keyword evidence="3" id="KW-0479">Metal-binding</keyword>